<dbReference type="OrthoDB" id="3358371at2759"/>
<dbReference type="InterPro" id="IPR008030">
    <property type="entry name" value="NmrA-like"/>
</dbReference>
<dbReference type="Gene3D" id="3.40.50.720">
    <property type="entry name" value="NAD(P)-binding Rossmann-like Domain"/>
    <property type="match status" value="1"/>
</dbReference>
<dbReference type="InterPro" id="IPR051164">
    <property type="entry name" value="NmrA-like_oxidored"/>
</dbReference>
<dbReference type="SUPFAM" id="SSF51735">
    <property type="entry name" value="NAD(P)-binding Rossmann-fold domains"/>
    <property type="match status" value="1"/>
</dbReference>
<reference evidence="4" key="1">
    <citation type="journal article" date="2020" name="Stud. Mycol.">
        <title>101 Dothideomycetes genomes: a test case for predicting lifestyles and emergence of pathogens.</title>
        <authorList>
            <person name="Haridas S."/>
            <person name="Albert R."/>
            <person name="Binder M."/>
            <person name="Bloem J."/>
            <person name="Labutti K."/>
            <person name="Salamov A."/>
            <person name="Andreopoulos B."/>
            <person name="Baker S."/>
            <person name="Barry K."/>
            <person name="Bills G."/>
            <person name="Bluhm B."/>
            <person name="Cannon C."/>
            <person name="Castanera R."/>
            <person name="Culley D."/>
            <person name="Daum C."/>
            <person name="Ezra D."/>
            <person name="Gonzalez J."/>
            <person name="Henrissat B."/>
            <person name="Kuo A."/>
            <person name="Liang C."/>
            <person name="Lipzen A."/>
            <person name="Lutzoni F."/>
            <person name="Magnuson J."/>
            <person name="Mondo S."/>
            <person name="Nolan M."/>
            <person name="Ohm R."/>
            <person name="Pangilinan J."/>
            <person name="Park H.-J."/>
            <person name="Ramirez L."/>
            <person name="Alfaro M."/>
            <person name="Sun H."/>
            <person name="Tritt A."/>
            <person name="Yoshinaga Y."/>
            <person name="Zwiers L.-H."/>
            <person name="Turgeon B."/>
            <person name="Goodwin S."/>
            <person name="Spatafora J."/>
            <person name="Crous P."/>
            <person name="Grigoriev I."/>
        </authorList>
    </citation>
    <scope>NUCLEOTIDE SEQUENCE</scope>
    <source>
        <strain evidence="4">CBS 207.26</strain>
    </source>
</reference>
<proteinExistence type="inferred from homology"/>
<gene>
    <name evidence="4" type="ORF">K469DRAFT_714274</name>
</gene>
<dbReference type="CDD" id="cd05251">
    <property type="entry name" value="NmrA_like_SDR_a"/>
    <property type="match status" value="1"/>
</dbReference>
<feature type="domain" description="NmrA-like" evidence="3">
    <location>
        <begin position="3"/>
        <end position="319"/>
    </location>
</feature>
<comment type="similarity">
    <text evidence="1">Belongs to the NmrA-type oxidoreductase family.</text>
</comment>
<accession>A0A6A6DMJ6</accession>
<evidence type="ECO:0000313" key="4">
    <source>
        <dbReference type="EMBL" id="KAF2180701.1"/>
    </source>
</evidence>
<dbReference type="PANTHER" id="PTHR42748">
    <property type="entry name" value="NITROGEN METABOLITE REPRESSION PROTEIN NMRA FAMILY MEMBER"/>
    <property type="match status" value="1"/>
</dbReference>
<dbReference type="AlphaFoldDB" id="A0A6A6DMJ6"/>
<dbReference type="InterPro" id="IPR036291">
    <property type="entry name" value="NAD(P)-bd_dom_sf"/>
</dbReference>
<dbReference type="GO" id="GO:0005634">
    <property type="term" value="C:nucleus"/>
    <property type="evidence" value="ECO:0007669"/>
    <property type="project" value="TreeGrafter"/>
</dbReference>
<keyword evidence="2" id="KW-0521">NADP</keyword>
<organism evidence="4 5">
    <name type="scientific">Zopfia rhizophila CBS 207.26</name>
    <dbReference type="NCBI Taxonomy" id="1314779"/>
    <lineage>
        <taxon>Eukaryota</taxon>
        <taxon>Fungi</taxon>
        <taxon>Dikarya</taxon>
        <taxon>Ascomycota</taxon>
        <taxon>Pezizomycotina</taxon>
        <taxon>Dothideomycetes</taxon>
        <taxon>Dothideomycetes incertae sedis</taxon>
        <taxon>Zopfiaceae</taxon>
        <taxon>Zopfia</taxon>
    </lineage>
</organism>
<dbReference type="Proteomes" id="UP000800200">
    <property type="component" value="Unassembled WGS sequence"/>
</dbReference>
<evidence type="ECO:0000313" key="5">
    <source>
        <dbReference type="Proteomes" id="UP000800200"/>
    </source>
</evidence>
<evidence type="ECO:0000256" key="1">
    <source>
        <dbReference type="ARBA" id="ARBA00006328"/>
    </source>
</evidence>
<dbReference type="Gene3D" id="3.90.25.10">
    <property type="entry name" value="UDP-galactose 4-epimerase, domain 1"/>
    <property type="match status" value="1"/>
</dbReference>
<keyword evidence="5" id="KW-1185">Reference proteome</keyword>
<evidence type="ECO:0000256" key="2">
    <source>
        <dbReference type="ARBA" id="ARBA00022857"/>
    </source>
</evidence>
<evidence type="ECO:0000259" key="3">
    <source>
        <dbReference type="Pfam" id="PF05368"/>
    </source>
</evidence>
<protein>
    <submittedName>
        <fullName evidence="4">NAD(P)-binding protein</fullName>
    </submittedName>
</protein>
<name>A0A6A6DMJ6_9PEZI</name>
<sequence>MSTKIIAIVGITGNQGASVADVFLDEPGWKIRGISRDPSKPSSKEWSNQGVEMVAGNLDDVESMKKAFKGANVIFGNTDFWQHMQNPANHERAEKEGRTPNEVAYDCEVEQGKKLVDAVAVNIDTLDRFVLSTLSDTKKWSNGKITFNLHFDAKWQAVEYLKEKYPELAKKTSFLQLGVFASNWKGGMPVPKKQEDGSYVVSLPMAGDAKFPMVDPRTDTGSFTKALVEIAPGKILVGAGSKMSWDDWCQIWGKINGVSCRFERSDRKFMDENMVPFGRELADMFQYIDEFGYDGSDPSVVYPWDLGVDVKVTTVEEYLKKQDWSSVL</sequence>
<dbReference type="PANTHER" id="PTHR42748:SF26">
    <property type="entry name" value="NMRA-LIKE DOMAIN-CONTAINING PROTEIN"/>
    <property type="match status" value="1"/>
</dbReference>
<dbReference type="EMBL" id="ML994656">
    <property type="protein sequence ID" value="KAF2180701.1"/>
    <property type="molecule type" value="Genomic_DNA"/>
</dbReference>
<dbReference type="Pfam" id="PF05368">
    <property type="entry name" value="NmrA"/>
    <property type="match status" value="1"/>
</dbReference>